<sequence>MAKRKIQRQNGTPAKTEAAPSTSTVTRRATRSMTTAAAARAVFDTAELLEHIMLQVPMATILTSQRVCQQFRDIVKTSKKIQEKLFFRTNSECEYWAWQQAGGGPVQQSANPDDWMENPDQDPEEIKTLSARVNDFFRDTKEIMLGTRGTCVVPTARLMDAMLPTLKVKTPQKQTWEQMHLTDGPTEEAYIYLEWQIGDGESMSAQGSACAKVWAYDGITLDAVASALRTPSDHVVESHYSGQDSHDNEDLLEVILAYEGPHGPYATMRISGILLEGMLIPSDSGKAILDSRRVQE</sequence>
<reference evidence="2" key="2">
    <citation type="journal article" date="2022" name="Microb. Genom.">
        <title>A chromosome-scale genome assembly of the tomato pathogen Cladosporium fulvum reveals a compartmentalized genome architecture and the presence of a dispensable chromosome.</title>
        <authorList>
            <person name="Zaccaron A.Z."/>
            <person name="Chen L.H."/>
            <person name="Samaras A."/>
            <person name="Stergiopoulos I."/>
        </authorList>
    </citation>
    <scope>NUCLEOTIDE SEQUENCE</scope>
    <source>
        <strain evidence="2">Race5_Kim</strain>
    </source>
</reference>
<evidence type="ECO:0000313" key="2">
    <source>
        <dbReference type="EMBL" id="UJO20333.1"/>
    </source>
</evidence>
<reference evidence="2" key="1">
    <citation type="submission" date="2021-12" db="EMBL/GenBank/DDBJ databases">
        <authorList>
            <person name="Zaccaron A."/>
            <person name="Stergiopoulos I."/>
        </authorList>
    </citation>
    <scope>NUCLEOTIDE SEQUENCE</scope>
    <source>
        <strain evidence="2">Race5_Kim</strain>
    </source>
</reference>
<dbReference type="OrthoDB" id="3646034at2759"/>
<evidence type="ECO:0008006" key="4">
    <source>
        <dbReference type="Google" id="ProtNLM"/>
    </source>
</evidence>
<dbReference type="SUPFAM" id="SSF81383">
    <property type="entry name" value="F-box domain"/>
    <property type="match status" value="1"/>
</dbReference>
<dbReference type="EMBL" id="CP090169">
    <property type="protein sequence ID" value="UJO20333.1"/>
    <property type="molecule type" value="Genomic_DNA"/>
</dbReference>
<accession>A0A9Q8US20</accession>
<dbReference type="RefSeq" id="XP_047764699.1">
    <property type="nucleotide sequence ID" value="XM_047909402.1"/>
</dbReference>
<keyword evidence="3" id="KW-1185">Reference proteome</keyword>
<dbReference type="Proteomes" id="UP000756132">
    <property type="component" value="Chromosome 7"/>
</dbReference>
<proteinExistence type="predicted"/>
<dbReference type="AlphaFoldDB" id="A0A9Q8US20"/>
<evidence type="ECO:0000256" key="1">
    <source>
        <dbReference type="SAM" id="MobiDB-lite"/>
    </source>
</evidence>
<feature type="compositionally biased region" description="Low complexity" evidence="1">
    <location>
        <begin position="18"/>
        <end position="30"/>
    </location>
</feature>
<evidence type="ECO:0000313" key="3">
    <source>
        <dbReference type="Proteomes" id="UP000756132"/>
    </source>
</evidence>
<name>A0A9Q8US20_PASFU</name>
<gene>
    <name evidence="2" type="ORF">CLAFUR5_10254</name>
</gene>
<dbReference type="KEGG" id="ffu:CLAFUR5_10254"/>
<protein>
    <recommendedName>
        <fullName evidence="4">F-box domain-containing protein</fullName>
    </recommendedName>
</protein>
<dbReference type="GeneID" id="71990132"/>
<feature type="region of interest" description="Disordered" evidence="1">
    <location>
        <begin position="1"/>
        <end position="30"/>
    </location>
</feature>
<dbReference type="InterPro" id="IPR036047">
    <property type="entry name" value="F-box-like_dom_sf"/>
</dbReference>
<organism evidence="2 3">
    <name type="scientific">Passalora fulva</name>
    <name type="common">Tomato leaf mold</name>
    <name type="synonym">Cladosporium fulvum</name>
    <dbReference type="NCBI Taxonomy" id="5499"/>
    <lineage>
        <taxon>Eukaryota</taxon>
        <taxon>Fungi</taxon>
        <taxon>Dikarya</taxon>
        <taxon>Ascomycota</taxon>
        <taxon>Pezizomycotina</taxon>
        <taxon>Dothideomycetes</taxon>
        <taxon>Dothideomycetidae</taxon>
        <taxon>Mycosphaerellales</taxon>
        <taxon>Mycosphaerellaceae</taxon>
        <taxon>Fulvia</taxon>
    </lineage>
</organism>